<dbReference type="AlphaFoldDB" id="A0A498CAF2"/>
<dbReference type="RefSeq" id="WP_121058343.1">
    <property type="nucleotide sequence ID" value="NZ_RCDB01000002.1"/>
</dbReference>
<evidence type="ECO:0000259" key="1">
    <source>
        <dbReference type="SMART" id="SM00871"/>
    </source>
</evidence>
<dbReference type="SUPFAM" id="SSF55136">
    <property type="entry name" value="Probable bacterial effector-binding domain"/>
    <property type="match status" value="1"/>
</dbReference>
<dbReference type="InterPro" id="IPR010499">
    <property type="entry name" value="AraC_E-bd"/>
</dbReference>
<proteinExistence type="predicted"/>
<name>A0A498CAF2_9MICO</name>
<keyword evidence="3" id="KW-1185">Reference proteome</keyword>
<dbReference type="OrthoDB" id="795001at2"/>
<protein>
    <submittedName>
        <fullName evidence="2">Effector-binding domain-containing protein</fullName>
    </submittedName>
</protein>
<accession>A0A498CAF2</accession>
<evidence type="ECO:0000313" key="2">
    <source>
        <dbReference type="EMBL" id="RLK49261.1"/>
    </source>
</evidence>
<dbReference type="InterPro" id="IPR011256">
    <property type="entry name" value="Reg_factor_effector_dom_sf"/>
</dbReference>
<dbReference type="SMART" id="SM00871">
    <property type="entry name" value="AraC_E_bind"/>
    <property type="match status" value="1"/>
</dbReference>
<feature type="domain" description="AraC effector-binding" evidence="1">
    <location>
        <begin position="12"/>
        <end position="164"/>
    </location>
</feature>
<evidence type="ECO:0000313" key="3">
    <source>
        <dbReference type="Proteomes" id="UP000273158"/>
    </source>
</evidence>
<dbReference type="Gene3D" id="3.20.80.10">
    <property type="entry name" value="Regulatory factor, effector binding domain"/>
    <property type="match status" value="1"/>
</dbReference>
<dbReference type="Proteomes" id="UP000273158">
    <property type="component" value="Unassembled WGS sequence"/>
</dbReference>
<sequence length="165" mass="17179">MTDPAFPDRPFDLAQRVVLTATRLAVVRHDGITIADLHPLFDAGYAALAALNAQGTITATGPAVAVYYGDPMTTFDLELGFPVTAAPDGEITVGSVTVRGSALPEGPAAASTYVGSYDALGSGWQALATAADAEPVGIWIESYVSDPTQTSPEQLRTDLIMPVRT</sequence>
<gene>
    <name evidence="2" type="ORF">C7474_1397</name>
</gene>
<dbReference type="EMBL" id="RCDB01000002">
    <property type="protein sequence ID" value="RLK49261.1"/>
    <property type="molecule type" value="Genomic_DNA"/>
</dbReference>
<reference evidence="2 3" key="1">
    <citation type="journal article" date="2015" name="Stand. Genomic Sci.">
        <title>Genomic Encyclopedia of Bacterial and Archaeal Type Strains, Phase III: the genomes of soil and plant-associated and newly described type strains.</title>
        <authorList>
            <person name="Whitman W.B."/>
            <person name="Woyke T."/>
            <person name="Klenk H.P."/>
            <person name="Zhou Y."/>
            <person name="Lilburn T.G."/>
            <person name="Beck B.J."/>
            <person name="De Vos P."/>
            <person name="Vandamme P."/>
            <person name="Eisen J.A."/>
            <person name="Garrity G."/>
            <person name="Hugenholtz P."/>
            <person name="Kyrpides N.C."/>
        </authorList>
    </citation>
    <scope>NUCLEOTIDE SEQUENCE [LARGE SCALE GENOMIC DNA]</scope>
    <source>
        <strain evidence="2 3">S2T63</strain>
    </source>
</reference>
<dbReference type="InterPro" id="IPR029442">
    <property type="entry name" value="GyrI-like"/>
</dbReference>
<dbReference type="Pfam" id="PF06445">
    <property type="entry name" value="GyrI-like"/>
    <property type="match status" value="1"/>
</dbReference>
<organism evidence="2 3">
    <name type="scientific">Microbacterium telephonicum</name>
    <dbReference type="NCBI Taxonomy" id="1714841"/>
    <lineage>
        <taxon>Bacteria</taxon>
        <taxon>Bacillati</taxon>
        <taxon>Actinomycetota</taxon>
        <taxon>Actinomycetes</taxon>
        <taxon>Micrococcales</taxon>
        <taxon>Microbacteriaceae</taxon>
        <taxon>Microbacterium</taxon>
    </lineage>
</organism>
<comment type="caution">
    <text evidence="2">The sequence shown here is derived from an EMBL/GenBank/DDBJ whole genome shotgun (WGS) entry which is preliminary data.</text>
</comment>